<dbReference type="RefSeq" id="WP_208174996.1">
    <property type="nucleotide sequence ID" value="NZ_JAGETZ010000004.1"/>
</dbReference>
<protein>
    <submittedName>
        <fullName evidence="1">Uncharacterized protein</fullName>
    </submittedName>
</protein>
<keyword evidence="2" id="KW-1185">Reference proteome</keyword>
<reference evidence="1 2" key="1">
    <citation type="submission" date="2021-03" db="EMBL/GenBank/DDBJ databases">
        <authorList>
            <person name="Kim M.K."/>
        </authorList>
    </citation>
    <scope>NUCLEOTIDE SEQUENCE [LARGE SCALE GENOMIC DNA]</scope>
    <source>
        <strain evidence="1 2">BT442</strain>
    </source>
</reference>
<dbReference type="EMBL" id="JAGETZ010000004">
    <property type="protein sequence ID" value="MBO2009358.1"/>
    <property type="molecule type" value="Genomic_DNA"/>
</dbReference>
<name>A0ABS3QDQ6_9BACT</name>
<accession>A0ABS3QDQ6</accession>
<proteinExistence type="predicted"/>
<organism evidence="1 2">
    <name type="scientific">Hymenobacter negativus</name>
    <dbReference type="NCBI Taxonomy" id="2795026"/>
    <lineage>
        <taxon>Bacteria</taxon>
        <taxon>Pseudomonadati</taxon>
        <taxon>Bacteroidota</taxon>
        <taxon>Cytophagia</taxon>
        <taxon>Cytophagales</taxon>
        <taxon>Hymenobacteraceae</taxon>
        <taxon>Hymenobacter</taxon>
    </lineage>
</organism>
<comment type="caution">
    <text evidence="1">The sequence shown here is derived from an EMBL/GenBank/DDBJ whole genome shotgun (WGS) entry which is preliminary data.</text>
</comment>
<gene>
    <name evidence="1" type="ORF">J4E00_09875</name>
</gene>
<sequence length="139" mass="15136">MAGTYSLTALETKADCAAVLVPMRLRRDEAAADVSALAFTLQTYGDPVARKAEITRLNTKVTTAQADLLTLPEGKEKRDTEDDMGTFIRRRNQLVNQSETHGSDDKIVLEFKLEMARQTSAEATALVAAIEALEPGLPN</sequence>
<evidence type="ECO:0000313" key="1">
    <source>
        <dbReference type="EMBL" id="MBO2009358.1"/>
    </source>
</evidence>
<evidence type="ECO:0000313" key="2">
    <source>
        <dbReference type="Proteomes" id="UP000664369"/>
    </source>
</evidence>
<dbReference type="Proteomes" id="UP000664369">
    <property type="component" value="Unassembled WGS sequence"/>
</dbReference>